<comment type="caution">
    <text evidence="5">The sequence shown here is derived from an EMBL/GenBank/DDBJ whole genome shotgun (WGS) entry which is preliminary data.</text>
</comment>
<dbReference type="PANTHER" id="PTHR41251">
    <property type="entry name" value="NON-HOMOLOGOUS END JOINING PROTEIN KU"/>
    <property type="match status" value="1"/>
</dbReference>
<dbReference type="GO" id="GO:0003690">
    <property type="term" value="F:double-stranded DNA binding"/>
    <property type="evidence" value="ECO:0007669"/>
    <property type="project" value="UniProtKB-UniRule"/>
</dbReference>
<evidence type="ECO:0000256" key="2">
    <source>
        <dbReference type="HAMAP-Rule" id="MF_01875"/>
    </source>
</evidence>
<reference evidence="5 6" key="1">
    <citation type="submission" date="2019-11" db="EMBL/GenBank/DDBJ databases">
        <title>Whole-genome sequence of Rhodoplanes serenus DSM 18633, type strain.</title>
        <authorList>
            <person name="Kyndt J.A."/>
            <person name="Meyer T.E."/>
        </authorList>
    </citation>
    <scope>NUCLEOTIDE SEQUENCE [LARGE SCALE GENOMIC DNA]</scope>
    <source>
        <strain evidence="5 6">DSM 18633</strain>
    </source>
</reference>
<dbReference type="GO" id="GO:0006303">
    <property type="term" value="P:double-strand break repair via nonhomologous end joining"/>
    <property type="evidence" value="ECO:0007669"/>
    <property type="project" value="UniProtKB-UniRule"/>
</dbReference>
<dbReference type="NCBIfam" id="TIGR02772">
    <property type="entry name" value="Ku_bact"/>
    <property type="match status" value="1"/>
</dbReference>
<dbReference type="AlphaFoldDB" id="A0A327JZ28"/>
<evidence type="ECO:0000256" key="3">
    <source>
        <dbReference type="SAM" id="MobiDB-lite"/>
    </source>
</evidence>
<dbReference type="InterPro" id="IPR006164">
    <property type="entry name" value="DNA_bd_Ku70/Ku80"/>
</dbReference>
<dbReference type="InterPro" id="IPR016194">
    <property type="entry name" value="SPOC-like_C_dom_sf"/>
</dbReference>
<sequence>MALRAYWKGYLKLSLVSCAVALVPAVSTSQRIRFNILSRTTGHRVRTDLVDAETGDPVPEEDRIKGYRLDDGTYVELDDEDFARVALESTHTLDITSFVPAGAVDPIYFDAPYYLVPDDDIAQEAFAVIRDAMAAEDVVGLARVVLYRRERIVTVAPRGKGLLVRALHYKGEVRDEAAVFDVVADVRVPRDMVDLAIHIVRTKAGRFDPAAFEDRYDQALMALIRAKQEGRPPPASPEPGPGNVVSLMEALRRSVAAGEGRSGSARAASGREAEASAEAAADRERTAGAKTKSKRPGGRATSTKTRARTASPRKRMKKVG</sequence>
<evidence type="ECO:0000259" key="4">
    <source>
        <dbReference type="SMART" id="SM00559"/>
    </source>
</evidence>
<comment type="similarity">
    <text evidence="2">Belongs to the prokaryotic Ku family.</text>
</comment>
<feature type="domain" description="Ku" evidence="4">
    <location>
        <begin position="55"/>
        <end position="184"/>
    </location>
</feature>
<gene>
    <name evidence="2" type="primary">ku</name>
    <name evidence="5" type="ORF">GJ689_22200</name>
</gene>
<dbReference type="PANTHER" id="PTHR41251:SF1">
    <property type="entry name" value="NON-HOMOLOGOUS END JOINING PROTEIN KU"/>
    <property type="match status" value="1"/>
</dbReference>
<feature type="compositionally biased region" description="Basic and acidic residues" evidence="3">
    <location>
        <begin position="269"/>
        <end position="287"/>
    </location>
</feature>
<dbReference type="PIRSF" id="PIRSF006493">
    <property type="entry name" value="Prok_Ku"/>
    <property type="match status" value="1"/>
</dbReference>
<comment type="subunit">
    <text evidence="2">Homodimer. Interacts with LigD.</text>
</comment>
<keyword evidence="2" id="KW-0234">DNA repair</keyword>
<keyword evidence="1 2" id="KW-0238">DNA-binding</keyword>
<comment type="function">
    <text evidence="2">With LigD forms a non-homologous end joining (NHEJ) DNA repair enzyme, which repairs dsDNA breaks with reduced fidelity. Binds linear dsDNA with 5'- and 3'- overhangs but not closed circular dsDNA nor ssDNA. Recruits and stimulates the ligase activity of LigD.</text>
</comment>
<dbReference type="CDD" id="cd00789">
    <property type="entry name" value="KU_like"/>
    <property type="match status" value="1"/>
</dbReference>
<dbReference type="Gene3D" id="2.40.290.10">
    <property type="match status" value="1"/>
</dbReference>
<feature type="compositionally biased region" description="Low complexity" evidence="3">
    <location>
        <begin position="255"/>
        <end position="268"/>
    </location>
</feature>
<dbReference type="GO" id="GO:0006310">
    <property type="term" value="P:DNA recombination"/>
    <property type="evidence" value="ECO:0007669"/>
    <property type="project" value="UniProtKB-KW"/>
</dbReference>
<dbReference type="EMBL" id="WNKV01000021">
    <property type="protein sequence ID" value="MTW18914.1"/>
    <property type="molecule type" value="Genomic_DNA"/>
</dbReference>
<organism evidence="5 6">
    <name type="scientific">Rhodoplanes serenus</name>
    <dbReference type="NCBI Taxonomy" id="200615"/>
    <lineage>
        <taxon>Bacteria</taxon>
        <taxon>Pseudomonadati</taxon>
        <taxon>Pseudomonadota</taxon>
        <taxon>Alphaproteobacteria</taxon>
        <taxon>Hyphomicrobiales</taxon>
        <taxon>Nitrobacteraceae</taxon>
        <taxon>Rhodoplanes</taxon>
    </lineage>
</organism>
<feature type="region of interest" description="Disordered" evidence="3">
    <location>
        <begin position="255"/>
        <end position="320"/>
    </location>
</feature>
<evidence type="ECO:0000313" key="6">
    <source>
        <dbReference type="Proteomes" id="UP000438991"/>
    </source>
</evidence>
<dbReference type="Proteomes" id="UP000438991">
    <property type="component" value="Unassembled WGS sequence"/>
</dbReference>
<proteinExistence type="inferred from homology"/>
<accession>A0A327JZ28</accession>
<evidence type="ECO:0000313" key="5">
    <source>
        <dbReference type="EMBL" id="MTW18914.1"/>
    </source>
</evidence>
<dbReference type="HAMAP" id="MF_01875">
    <property type="entry name" value="Prokaryotic_Ku"/>
    <property type="match status" value="1"/>
</dbReference>
<keyword evidence="2" id="KW-0233">DNA recombination</keyword>
<dbReference type="RefSeq" id="WP_111387602.1">
    <property type="nucleotide sequence ID" value="NZ_NPEW01000238.1"/>
</dbReference>
<evidence type="ECO:0000256" key="1">
    <source>
        <dbReference type="ARBA" id="ARBA00023125"/>
    </source>
</evidence>
<dbReference type="InterPro" id="IPR009187">
    <property type="entry name" value="Prok_Ku"/>
</dbReference>
<protein>
    <recommendedName>
        <fullName evidence="2">Non-homologous end joining protein Ku</fullName>
    </recommendedName>
</protein>
<name>A0A327JZ28_9BRAD</name>
<dbReference type="SMART" id="SM00559">
    <property type="entry name" value="Ku78"/>
    <property type="match status" value="1"/>
</dbReference>
<feature type="compositionally biased region" description="Basic residues" evidence="3">
    <location>
        <begin position="305"/>
        <end position="320"/>
    </location>
</feature>
<keyword evidence="2" id="KW-0227">DNA damage</keyword>
<dbReference type="SUPFAM" id="SSF100939">
    <property type="entry name" value="SPOC domain-like"/>
    <property type="match status" value="1"/>
</dbReference>
<dbReference type="Pfam" id="PF02735">
    <property type="entry name" value="Ku"/>
    <property type="match status" value="1"/>
</dbReference>